<organism evidence="1 2">
    <name type="scientific">Herbaspirillum rhizosphaerae</name>
    <dbReference type="NCBI Taxonomy" id="346179"/>
    <lineage>
        <taxon>Bacteria</taxon>
        <taxon>Pseudomonadati</taxon>
        <taxon>Pseudomonadota</taxon>
        <taxon>Betaproteobacteria</taxon>
        <taxon>Burkholderiales</taxon>
        <taxon>Oxalobacteraceae</taxon>
        <taxon>Herbaspirillum</taxon>
    </lineage>
</organism>
<dbReference type="EMBL" id="JAQQFR010000014">
    <property type="protein sequence ID" value="MFL9880561.1"/>
    <property type="molecule type" value="Genomic_DNA"/>
</dbReference>
<gene>
    <name evidence="1" type="ORF">PQR63_19350</name>
</gene>
<keyword evidence="2" id="KW-1185">Reference proteome</keyword>
<accession>A0ABW8ZEI8</accession>
<proteinExistence type="predicted"/>
<dbReference type="Proteomes" id="UP001629214">
    <property type="component" value="Unassembled WGS sequence"/>
</dbReference>
<comment type="caution">
    <text evidence="1">The sequence shown here is derived from an EMBL/GenBank/DDBJ whole genome shotgun (WGS) entry which is preliminary data.</text>
</comment>
<sequence>MRIFPPVEEKIKVTFPAQEAEVAISALSGMTTPPPDKEWTTTRARVQVAIFISSKSDLERLLVGVASAEIDWRDILVKGGLAESNWPMVAKDAGFDIQIHETT</sequence>
<reference evidence="1 2" key="1">
    <citation type="journal article" date="2024" name="Chem. Sci.">
        <title>Discovery of megapolipeptins by genome mining of a Burkholderiales bacteria collection.</title>
        <authorList>
            <person name="Paulo B.S."/>
            <person name="Recchia M.J.J."/>
            <person name="Lee S."/>
            <person name="Fergusson C.H."/>
            <person name="Romanowski S.B."/>
            <person name="Hernandez A."/>
            <person name="Krull N."/>
            <person name="Liu D.Y."/>
            <person name="Cavanagh H."/>
            <person name="Bos A."/>
            <person name="Gray C.A."/>
            <person name="Murphy B.T."/>
            <person name="Linington R.G."/>
            <person name="Eustaquio A.S."/>
        </authorList>
    </citation>
    <scope>NUCLEOTIDE SEQUENCE [LARGE SCALE GENOMIC DNA]</scope>
    <source>
        <strain evidence="1 2">RL21-008-BIB-B</strain>
    </source>
</reference>
<name>A0ABW8ZEI8_9BURK</name>
<dbReference type="RefSeq" id="WP_408169589.1">
    <property type="nucleotide sequence ID" value="NZ_JAQQFR010000014.1"/>
</dbReference>
<evidence type="ECO:0000313" key="2">
    <source>
        <dbReference type="Proteomes" id="UP001629214"/>
    </source>
</evidence>
<evidence type="ECO:0000313" key="1">
    <source>
        <dbReference type="EMBL" id="MFL9880561.1"/>
    </source>
</evidence>
<protein>
    <submittedName>
        <fullName evidence="1">Uncharacterized protein</fullName>
    </submittedName>
</protein>